<reference evidence="2" key="1">
    <citation type="journal article" date="2015" name="Genome Announc.">
        <title>Draft Genome Sequence of an Anaerobic Ammonium-Oxidizing Bacterium, "Candidatus Brocadia sinica".</title>
        <authorList>
            <person name="Oshiki M."/>
            <person name="Shinyako-Hata K."/>
            <person name="Satoh H."/>
            <person name="Okabe S."/>
        </authorList>
    </citation>
    <scope>NUCLEOTIDE SEQUENCE [LARGE SCALE GENOMIC DNA]</scope>
    <source>
        <strain evidence="2">JPN1</strain>
    </source>
</reference>
<accession>A0ABQ0K2T4</accession>
<proteinExistence type="predicted"/>
<gene>
    <name evidence="1" type="ORF">BROSI_A3787</name>
</gene>
<evidence type="ECO:0000313" key="1">
    <source>
        <dbReference type="EMBL" id="GAN35238.1"/>
    </source>
</evidence>
<dbReference type="Proteomes" id="UP000032309">
    <property type="component" value="Unassembled WGS sequence"/>
</dbReference>
<comment type="caution">
    <text evidence="1">The sequence shown here is derived from an EMBL/GenBank/DDBJ whole genome shotgun (WGS) entry which is preliminary data.</text>
</comment>
<sequence>MKRQNNELKSNDLDRLSDQDLLFLIENYVTKRQDYEHIANLIQGDTDIVSQMVDSDRVFDKVMHEGNIILHSSPYFLFTLLLRRVFKLKKDDADFVDDIVEELNSTEPQYPWNRNKVLRLLNSTDVSNYLANMLAMFVQTSRLFKMGKDDEKQYRYIIDMIEEIQRSDSARRFYIYCHIGNYTLFFTGMFPEYIEQKFKYKKTLIDSRYYVDFGKTYFGLASEHDMARRHELDDTLHSLSEGFEVIIKLLQYLRHEYLASYNLKM</sequence>
<keyword evidence="2" id="KW-1185">Reference proteome</keyword>
<dbReference type="EMBL" id="BAFN01000001">
    <property type="protein sequence ID" value="GAN35238.1"/>
    <property type="molecule type" value="Genomic_DNA"/>
</dbReference>
<protein>
    <submittedName>
        <fullName evidence="1">Uncharacterized protein</fullName>
    </submittedName>
</protein>
<organism evidence="1 2">
    <name type="scientific">Candidatus Brocadia sinica JPN1</name>
    <dbReference type="NCBI Taxonomy" id="1197129"/>
    <lineage>
        <taxon>Bacteria</taxon>
        <taxon>Pseudomonadati</taxon>
        <taxon>Planctomycetota</taxon>
        <taxon>Candidatus Brocadiia</taxon>
        <taxon>Candidatus Brocadiales</taxon>
        <taxon>Candidatus Brocadiaceae</taxon>
        <taxon>Candidatus Brocadia</taxon>
    </lineage>
</organism>
<dbReference type="RefSeq" id="WP_052565324.1">
    <property type="nucleotide sequence ID" value="NZ_BAFN01000001.1"/>
</dbReference>
<name>A0ABQ0K2T4_9BACT</name>
<evidence type="ECO:0000313" key="2">
    <source>
        <dbReference type="Proteomes" id="UP000032309"/>
    </source>
</evidence>